<keyword evidence="3" id="KW-1185">Reference proteome</keyword>
<protein>
    <submittedName>
        <fullName evidence="2">Uncharacterized protein</fullName>
    </submittedName>
</protein>
<dbReference type="OrthoDB" id="3792650at2759"/>
<evidence type="ECO:0000256" key="1">
    <source>
        <dbReference type="SAM" id="SignalP"/>
    </source>
</evidence>
<sequence>MFFSKVVPILIALGSVAQADWDEEQVGYALTILQDLPTDLAIPFCQDYAKPNDTTTTCTVTGYPTTITTTLPPTVCSDSTIPYTPPIYSPTEPLWIRTVSSTTTLTYYTTSTIYVPATEATSYGYKARRNADGAFDRATWCSNENLPCRLVQYSQPVIADAYAKYLSSGSYGSGGYVVTATITVTPCVTETATPSCTSEYDAGYAVPTESWYAASAYE</sequence>
<accession>A0A9P4LQQ7</accession>
<feature type="chain" id="PRO_5040419746" evidence="1">
    <location>
        <begin position="20"/>
        <end position="218"/>
    </location>
</feature>
<organism evidence="2 3">
    <name type="scientific">Setomelanomma holmii</name>
    <dbReference type="NCBI Taxonomy" id="210430"/>
    <lineage>
        <taxon>Eukaryota</taxon>
        <taxon>Fungi</taxon>
        <taxon>Dikarya</taxon>
        <taxon>Ascomycota</taxon>
        <taxon>Pezizomycotina</taxon>
        <taxon>Dothideomycetes</taxon>
        <taxon>Pleosporomycetidae</taxon>
        <taxon>Pleosporales</taxon>
        <taxon>Pleosporineae</taxon>
        <taxon>Phaeosphaeriaceae</taxon>
        <taxon>Setomelanomma</taxon>
    </lineage>
</organism>
<name>A0A9P4LQQ7_9PLEO</name>
<dbReference type="EMBL" id="ML978154">
    <property type="protein sequence ID" value="KAF2036466.1"/>
    <property type="molecule type" value="Genomic_DNA"/>
</dbReference>
<evidence type="ECO:0000313" key="3">
    <source>
        <dbReference type="Proteomes" id="UP000799777"/>
    </source>
</evidence>
<keyword evidence="1" id="KW-0732">Signal</keyword>
<dbReference type="AlphaFoldDB" id="A0A9P4LQQ7"/>
<proteinExistence type="predicted"/>
<feature type="signal peptide" evidence="1">
    <location>
        <begin position="1"/>
        <end position="19"/>
    </location>
</feature>
<dbReference type="Proteomes" id="UP000799777">
    <property type="component" value="Unassembled WGS sequence"/>
</dbReference>
<evidence type="ECO:0000313" key="2">
    <source>
        <dbReference type="EMBL" id="KAF2036466.1"/>
    </source>
</evidence>
<feature type="non-terminal residue" evidence="2">
    <location>
        <position position="218"/>
    </location>
</feature>
<reference evidence="2" key="1">
    <citation type="journal article" date="2020" name="Stud. Mycol.">
        <title>101 Dothideomycetes genomes: a test case for predicting lifestyles and emergence of pathogens.</title>
        <authorList>
            <person name="Haridas S."/>
            <person name="Albert R."/>
            <person name="Binder M."/>
            <person name="Bloem J."/>
            <person name="Labutti K."/>
            <person name="Salamov A."/>
            <person name="Andreopoulos B."/>
            <person name="Baker S."/>
            <person name="Barry K."/>
            <person name="Bills G."/>
            <person name="Bluhm B."/>
            <person name="Cannon C."/>
            <person name="Castanera R."/>
            <person name="Culley D."/>
            <person name="Daum C."/>
            <person name="Ezra D."/>
            <person name="Gonzalez J."/>
            <person name="Henrissat B."/>
            <person name="Kuo A."/>
            <person name="Liang C."/>
            <person name="Lipzen A."/>
            <person name="Lutzoni F."/>
            <person name="Magnuson J."/>
            <person name="Mondo S."/>
            <person name="Nolan M."/>
            <person name="Ohm R."/>
            <person name="Pangilinan J."/>
            <person name="Park H.-J."/>
            <person name="Ramirez L."/>
            <person name="Alfaro M."/>
            <person name="Sun H."/>
            <person name="Tritt A."/>
            <person name="Yoshinaga Y."/>
            <person name="Zwiers L.-H."/>
            <person name="Turgeon B."/>
            <person name="Goodwin S."/>
            <person name="Spatafora J."/>
            <person name="Crous P."/>
            <person name="Grigoriev I."/>
        </authorList>
    </citation>
    <scope>NUCLEOTIDE SEQUENCE</scope>
    <source>
        <strain evidence="2">CBS 110217</strain>
    </source>
</reference>
<gene>
    <name evidence="2" type="ORF">EK21DRAFT_52135</name>
</gene>
<comment type="caution">
    <text evidence="2">The sequence shown here is derived from an EMBL/GenBank/DDBJ whole genome shotgun (WGS) entry which is preliminary data.</text>
</comment>